<accession>A0ABN3M1P5</accession>
<dbReference type="PANTHER" id="PTHR36933">
    <property type="entry name" value="SLL0788 PROTEIN"/>
    <property type="match status" value="1"/>
</dbReference>
<dbReference type="RefSeq" id="WP_344360391.1">
    <property type="nucleotide sequence ID" value="NZ_BAAASR010000015.1"/>
</dbReference>
<comment type="caution">
    <text evidence="4">The sequence shown here is derived from an EMBL/GenBank/DDBJ whole genome shotgun (WGS) entry which is preliminary data.</text>
</comment>
<feature type="signal peptide" evidence="2">
    <location>
        <begin position="1"/>
        <end position="26"/>
    </location>
</feature>
<evidence type="ECO:0000313" key="5">
    <source>
        <dbReference type="Proteomes" id="UP001499942"/>
    </source>
</evidence>
<dbReference type="InterPro" id="IPR012347">
    <property type="entry name" value="Ferritin-like"/>
</dbReference>
<dbReference type="InterPro" id="IPR005183">
    <property type="entry name" value="DUF305_CopM-like"/>
</dbReference>
<keyword evidence="5" id="KW-1185">Reference proteome</keyword>
<protein>
    <submittedName>
        <fullName evidence="4">DUF305 domain-containing protein</fullName>
    </submittedName>
</protein>
<gene>
    <name evidence="4" type="ORF">GCM10010393_26390</name>
</gene>
<reference evidence="4 5" key="1">
    <citation type="journal article" date="2019" name="Int. J. Syst. Evol. Microbiol.">
        <title>The Global Catalogue of Microorganisms (GCM) 10K type strain sequencing project: providing services to taxonomists for standard genome sequencing and annotation.</title>
        <authorList>
            <consortium name="The Broad Institute Genomics Platform"/>
            <consortium name="The Broad Institute Genome Sequencing Center for Infectious Disease"/>
            <person name="Wu L."/>
            <person name="Ma J."/>
        </authorList>
    </citation>
    <scope>NUCLEOTIDE SEQUENCE [LARGE SCALE GENOMIC DNA]</scope>
    <source>
        <strain evidence="4 5">JCM 5062</strain>
    </source>
</reference>
<dbReference type="PANTHER" id="PTHR36933:SF1">
    <property type="entry name" value="SLL0788 PROTEIN"/>
    <property type="match status" value="1"/>
</dbReference>
<dbReference type="Pfam" id="PF03713">
    <property type="entry name" value="DUF305"/>
    <property type="match status" value="1"/>
</dbReference>
<evidence type="ECO:0000259" key="3">
    <source>
        <dbReference type="Pfam" id="PF03713"/>
    </source>
</evidence>
<evidence type="ECO:0000313" key="4">
    <source>
        <dbReference type="EMBL" id="GAA2493139.1"/>
    </source>
</evidence>
<keyword evidence="2" id="KW-0732">Signal</keyword>
<dbReference type="Proteomes" id="UP001499942">
    <property type="component" value="Unassembled WGS sequence"/>
</dbReference>
<dbReference type="Gene3D" id="1.20.1260.10">
    <property type="match status" value="1"/>
</dbReference>
<name>A0ABN3M1P5_9ACTN</name>
<feature type="chain" id="PRO_5045867927" evidence="2">
    <location>
        <begin position="27"/>
        <end position="217"/>
    </location>
</feature>
<evidence type="ECO:0000256" key="1">
    <source>
        <dbReference type="SAM" id="MobiDB-lite"/>
    </source>
</evidence>
<feature type="region of interest" description="Disordered" evidence="1">
    <location>
        <begin position="33"/>
        <end position="58"/>
    </location>
</feature>
<proteinExistence type="predicted"/>
<organism evidence="4 5">
    <name type="scientific">Streptomyces gobitricini</name>
    <dbReference type="NCBI Taxonomy" id="68211"/>
    <lineage>
        <taxon>Bacteria</taxon>
        <taxon>Bacillati</taxon>
        <taxon>Actinomycetota</taxon>
        <taxon>Actinomycetes</taxon>
        <taxon>Kitasatosporales</taxon>
        <taxon>Streptomycetaceae</taxon>
        <taxon>Streptomyces</taxon>
    </lineage>
</organism>
<dbReference type="EMBL" id="BAAASR010000015">
    <property type="protein sequence ID" value="GAA2493139.1"/>
    <property type="molecule type" value="Genomic_DNA"/>
</dbReference>
<evidence type="ECO:0000256" key="2">
    <source>
        <dbReference type="SAM" id="SignalP"/>
    </source>
</evidence>
<sequence length="217" mass="22339">MTARRLPRARKAAAAAVGAAAALVLAACGTGGGEPTRHTGHDSAPSASPSASASVARSGHNAADVAFAQGMIPHHRQAVDMADMAEGRAAAKEVKDLAAAIKKAQDPEIRTLTGWLTSWGEQVPAEGAADHSGHSGHGDAMSGMMTDQEMEQLEKSSGKAFDTAFLTLMIKHHQGAVTMAKTEQTQGSHPPARAMAGEIIASQSAEIAEMRELLGTD</sequence>
<feature type="compositionally biased region" description="Low complexity" evidence="1">
    <location>
        <begin position="43"/>
        <end position="54"/>
    </location>
</feature>
<dbReference type="PROSITE" id="PS51257">
    <property type="entry name" value="PROKAR_LIPOPROTEIN"/>
    <property type="match status" value="1"/>
</dbReference>
<feature type="domain" description="DUF305" evidence="3">
    <location>
        <begin position="64"/>
        <end position="214"/>
    </location>
</feature>